<gene>
    <name evidence="1" type="ORF">LCGC14_2415720</name>
</gene>
<comment type="caution">
    <text evidence="1">The sequence shown here is derived from an EMBL/GenBank/DDBJ whole genome shotgun (WGS) entry which is preliminary data.</text>
</comment>
<protein>
    <submittedName>
        <fullName evidence="1">Uncharacterized protein</fullName>
    </submittedName>
</protein>
<name>A0A0F9BR63_9ZZZZ</name>
<organism evidence="1">
    <name type="scientific">marine sediment metagenome</name>
    <dbReference type="NCBI Taxonomy" id="412755"/>
    <lineage>
        <taxon>unclassified sequences</taxon>
        <taxon>metagenomes</taxon>
        <taxon>ecological metagenomes</taxon>
    </lineage>
</organism>
<sequence>MLYGLLTGGSVRLSQIARTLKEDTILLYTEKRLSRNICGRIDTDKLEERYLKLVKVGEVSLSVRRSIILYIVMLSGLYMAVKQIMPSKPAFNRGKILLPKNPCKFGIHDIMETIDLLLILLILREANK</sequence>
<reference evidence="1" key="1">
    <citation type="journal article" date="2015" name="Nature">
        <title>Complex archaea that bridge the gap between prokaryotes and eukaryotes.</title>
        <authorList>
            <person name="Spang A."/>
            <person name="Saw J.H."/>
            <person name="Jorgensen S.L."/>
            <person name="Zaremba-Niedzwiedzka K."/>
            <person name="Martijn J."/>
            <person name="Lind A.E."/>
            <person name="van Eijk R."/>
            <person name="Schleper C."/>
            <person name="Guy L."/>
            <person name="Ettema T.J."/>
        </authorList>
    </citation>
    <scope>NUCLEOTIDE SEQUENCE</scope>
</reference>
<evidence type="ECO:0000313" key="1">
    <source>
        <dbReference type="EMBL" id="KKL24399.1"/>
    </source>
</evidence>
<dbReference type="EMBL" id="LAZR01036610">
    <property type="protein sequence ID" value="KKL24399.1"/>
    <property type="molecule type" value="Genomic_DNA"/>
</dbReference>
<dbReference type="AlphaFoldDB" id="A0A0F9BR63"/>
<proteinExistence type="predicted"/>
<accession>A0A0F9BR63</accession>